<sequence>MLRRSRVRTASPQGDSYVRCANGREMGVARIGRVSALEIQSDVVVVFVRGARLAAIIGSLVLVISIPLTYTSPKRAVGDVETPLLTPQSSREKAHNQVFRADRDAYTAPGGCAQGQADIYYAATRNRLVARIGNQVLCCWLAAEANGQRFQQQRLEQTTTGRRPQQKPDDAPYYQDALPRSAPAIPRYYPPAPVHYVSIGEKLDGEYRFGYDSGNGPLGHSYRQEFRLPDGSIRGSYGYVDSRGHMRRVHYTAGKNGFVILKDERILDKEPPKDTLLGKDDLLTTSAPAKKDDVPQRHQQLLPRAPQFQEESRNVETQQSPRAQVAPVPLPSKSAQEIQAEYFRSQLYASGTVAREQYAEPDAAAQPAAATEEQPPQQPLHKPRIARPRTHRRRKRPKKTTTTTSTTTEAPAEEAKSEEVSGAEEPPSAAEAPEPQPSPAPQRPSSILRPRKLHRPPLTHLPPPGQRQTSVQGPPPLQSPPLEQGPQLAQFPIPEVRRPAQIQRVGSEQHELPPAQRPAQGHGAPQVIQRHRRPPATAAPPPVQERQPERPRDIEVHRAPQRFGSAQRQTHVVREPEVQRAPPARAEPAVEPYVPPPSLIDSTHGIPGRANFGFGQRLSAKRTSQTIVAQSDQSRDPDVQVEERPTASPRHRSRYQTTRRTRRPTLSIESEFPDFPVTRAPHRAAAGLPSKRRRVKVSRPLKLSQVAAVEEVTTPAPTTTTTPEPPPTTTSSLVTPTTHPVVTVASSPGLVTPVFPSAEQSFYRTHGLPQGPYNTYGQGVTLPQQPFTQPSPFTPPVTVADTPTVTPPPKETPAPVDRESDSSPQNNQEQPNTVVSQQGPVLGQPGAFPLPPRSQFGQPSFLPGQAPPHLNSPFPQRPIYQLPGFDPGRSPPVPQHYFPPLGAPFVPRNSTFVQNVPVPDHPRTVTPESSPPPQRNRTSEAFPLPIQRSFVDASGAAQGGFGQQRPALANPFSAVQPAHVFGPPPGSVPPFGGFPNQYPGDQFRGGPAPGLLEPQFRGQAPLSLQNQAAAAVSQTTPSQQQNSFATEATPGVTPANELGTTPLSLSSTTPAEGQYVDDVGTTLQLPTPAPPSASSLSTLSGERTTAAPFEYQTSRPPVLQYQTPSRPSEQFATSPAVPPYQTTPRPAPQFQQSLEPQQRTTPAPQSQPSGPGAPPSSQSHFRLGTPQQQQQNAIGAQPQFNSIGGAQQGYDPYQQQFGGGYQVGNNLFNPVQQTSQDLGGGYQYPDSGPFQAQFGGPYQPQYTTVDDYSQYQASAGLGDIRGSGTSQQGYRATTPPIVDRTLLSYDIGVPYRS</sequence>
<accession>A0ACB7SCI1</accession>
<keyword evidence="2" id="KW-1185">Reference proteome</keyword>
<protein>
    <submittedName>
        <fullName evidence="1">Uncharacterized protein</fullName>
    </submittedName>
</protein>
<reference evidence="1" key="1">
    <citation type="submission" date="2020-05" db="EMBL/GenBank/DDBJ databases">
        <title>Large-scale comparative analyses of tick genomes elucidate their genetic diversity and vector capacities.</title>
        <authorList>
            <person name="Jia N."/>
            <person name="Wang J."/>
            <person name="Shi W."/>
            <person name="Du L."/>
            <person name="Sun Y."/>
            <person name="Zhan W."/>
            <person name="Jiang J."/>
            <person name="Wang Q."/>
            <person name="Zhang B."/>
            <person name="Ji P."/>
            <person name="Sakyi L.B."/>
            <person name="Cui X."/>
            <person name="Yuan T."/>
            <person name="Jiang B."/>
            <person name="Yang W."/>
            <person name="Lam T.T.-Y."/>
            <person name="Chang Q."/>
            <person name="Ding S."/>
            <person name="Wang X."/>
            <person name="Zhu J."/>
            <person name="Ruan X."/>
            <person name="Zhao L."/>
            <person name="Wei J."/>
            <person name="Que T."/>
            <person name="Du C."/>
            <person name="Cheng J."/>
            <person name="Dai P."/>
            <person name="Han X."/>
            <person name="Huang E."/>
            <person name="Gao Y."/>
            <person name="Liu J."/>
            <person name="Shao H."/>
            <person name="Ye R."/>
            <person name="Li L."/>
            <person name="Wei W."/>
            <person name="Wang X."/>
            <person name="Wang C."/>
            <person name="Yang T."/>
            <person name="Huo Q."/>
            <person name="Li W."/>
            <person name="Guo W."/>
            <person name="Chen H."/>
            <person name="Zhou L."/>
            <person name="Ni X."/>
            <person name="Tian J."/>
            <person name="Zhou Y."/>
            <person name="Sheng Y."/>
            <person name="Liu T."/>
            <person name="Pan Y."/>
            <person name="Xia L."/>
            <person name="Li J."/>
            <person name="Zhao F."/>
            <person name="Cao W."/>
        </authorList>
    </citation>
    <scope>NUCLEOTIDE SEQUENCE</scope>
    <source>
        <strain evidence="1">Hyas-2018</strain>
    </source>
</reference>
<gene>
    <name evidence="1" type="ORF">HPB50_007825</name>
</gene>
<dbReference type="EMBL" id="CM023484">
    <property type="protein sequence ID" value="KAH6932578.1"/>
    <property type="molecule type" value="Genomic_DNA"/>
</dbReference>
<evidence type="ECO:0000313" key="2">
    <source>
        <dbReference type="Proteomes" id="UP000821845"/>
    </source>
</evidence>
<evidence type="ECO:0000313" key="1">
    <source>
        <dbReference type="EMBL" id="KAH6932578.1"/>
    </source>
</evidence>
<dbReference type="Proteomes" id="UP000821845">
    <property type="component" value="Chromosome 4"/>
</dbReference>
<comment type="caution">
    <text evidence="1">The sequence shown here is derived from an EMBL/GenBank/DDBJ whole genome shotgun (WGS) entry which is preliminary data.</text>
</comment>
<organism evidence="1 2">
    <name type="scientific">Hyalomma asiaticum</name>
    <name type="common">Tick</name>
    <dbReference type="NCBI Taxonomy" id="266040"/>
    <lineage>
        <taxon>Eukaryota</taxon>
        <taxon>Metazoa</taxon>
        <taxon>Ecdysozoa</taxon>
        <taxon>Arthropoda</taxon>
        <taxon>Chelicerata</taxon>
        <taxon>Arachnida</taxon>
        <taxon>Acari</taxon>
        <taxon>Parasitiformes</taxon>
        <taxon>Ixodida</taxon>
        <taxon>Ixodoidea</taxon>
        <taxon>Ixodidae</taxon>
        <taxon>Hyalomminae</taxon>
        <taxon>Hyalomma</taxon>
    </lineage>
</organism>
<proteinExistence type="predicted"/>
<name>A0ACB7SCI1_HYAAI</name>